<keyword evidence="4" id="KW-1185">Reference proteome</keyword>
<evidence type="ECO:0000313" key="4">
    <source>
        <dbReference type="Proteomes" id="UP000317316"/>
    </source>
</evidence>
<comment type="caution">
    <text evidence="3">The sequence shown here is derived from an EMBL/GenBank/DDBJ whole genome shotgun (WGS) entry which is preliminary data.</text>
</comment>
<dbReference type="Gene3D" id="6.10.250.690">
    <property type="match status" value="1"/>
</dbReference>
<gene>
    <name evidence="3" type="ORF">FG382_02565</name>
</gene>
<dbReference type="SUPFAM" id="SSF52172">
    <property type="entry name" value="CheY-like"/>
    <property type="match status" value="1"/>
</dbReference>
<name>A0A544THW7_9BACI</name>
<sequence length="133" mass="15217">MLTALGDVPDRLHGLQNGADDYMSKPFVAEEVVALVQAVLRMPTRILSETDALQYGKLRIHQDHSGTSWRGIPYRDTAFDLCHQYGWHGSFPAGRSRKAKWPADKYTPRLPFRKNRSEVRPEWGNGIRHQCTN</sequence>
<dbReference type="AlphaFoldDB" id="A0A544THW7"/>
<evidence type="ECO:0000259" key="2">
    <source>
        <dbReference type="PROSITE" id="PS50110"/>
    </source>
</evidence>
<feature type="domain" description="Response regulatory" evidence="2">
    <location>
        <begin position="1"/>
        <end position="40"/>
    </location>
</feature>
<reference evidence="3 4" key="1">
    <citation type="submission" date="2019-05" db="EMBL/GenBank/DDBJ databases">
        <title>Psychrobacillus vulpis sp. nov., a new species isolated from feces of a red fox that inhabits in The Tablas de Daimiel Natural Park, Albacete, Spain.</title>
        <authorList>
            <person name="Rodriguez M."/>
            <person name="Reina J.C."/>
            <person name="Bejar V."/>
            <person name="Llamas I."/>
        </authorList>
    </citation>
    <scope>NUCLEOTIDE SEQUENCE [LARGE SCALE GENOMIC DNA]</scope>
    <source>
        <strain evidence="3 4">NEAU-3TGS17</strain>
    </source>
</reference>
<proteinExistence type="predicted"/>
<accession>A0A544THW7</accession>
<evidence type="ECO:0000313" key="3">
    <source>
        <dbReference type="EMBL" id="TQR17054.1"/>
    </source>
</evidence>
<comment type="caution">
    <text evidence="1">Lacks conserved residue(s) required for the propagation of feature annotation.</text>
</comment>
<dbReference type="OrthoDB" id="9802426at2"/>
<dbReference type="EMBL" id="VDGH01000001">
    <property type="protein sequence ID" value="TQR17054.1"/>
    <property type="molecule type" value="Genomic_DNA"/>
</dbReference>
<dbReference type="PROSITE" id="PS50110">
    <property type="entry name" value="RESPONSE_REGULATORY"/>
    <property type="match status" value="1"/>
</dbReference>
<dbReference type="GO" id="GO:0000160">
    <property type="term" value="P:phosphorelay signal transduction system"/>
    <property type="evidence" value="ECO:0007669"/>
    <property type="project" value="InterPro"/>
</dbReference>
<dbReference type="InterPro" id="IPR011006">
    <property type="entry name" value="CheY-like_superfamily"/>
</dbReference>
<protein>
    <submittedName>
        <fullName evidence="3">Response regulator transcription factor</fullName>
    </submittedName>
</protein>
<dbReference type="Proteomes" id="UP000317316">
    <property type="component" value="Unassembled WGS sequence"/>
</dbReference>
<evidence type="ECO:0000256" key="1">
    <source>
        <dbReference type="PROSITE-ProRule" id="PRU00169"/>
    </source>
</evidence>
<organism evidence="3 4">
    <name type="scientific">Psychrobacillus lasiicapitis</name>
    <dbReference type="NCBI Taxonomy" id="1636719"/>
    <lineage>
        <taxon>Bacteria</taxon>
        <taxon>Bacillati</taxon>
        <taxon>Bacillota</taxon>
        <taxon>Bacilli</taxon>
        <taxon>Bacillales</taxon>
        <taxon>Bacillaceae</taxon>
        <taxon>Psychrobacillus</taxon>
    </lineage>
</organism>
<dbReference type="InterPro" id="IPR001789">
    <property type="entry name" value="Sig_transdc_resp-reg_receiver"/>
</dbReference>